<protein>
    <submittedName>
        <fullName evidence="1">Uncharacterized protein</fullName>
    </submittedName>
</protein>
<proteinExistence type="predicted"/>
<sequence length="39" mass="4662">MWLLLRPFPLITCKTNKNSPRHGTDSWKQQAVYRVFKNS</sequence>
<accession>A0A0E9PCK5</accession>
<name>A0A0E9PCK5_ANGAN</name>
<organism evidence="1">
    <name type="scientific">Anguilla anguilla</name>
    <name type="common">European freshwater eel</name>
    <name type="synonym">Muraena anguilla</name>
    <dbReference type="NCBI Taxonomy" id="7936"/>
    <lineage>
        <taxon>Eukaryota</taxon>
        <taxon>Metazoa</taxon>
        <taxon>Chordata</taxon>
        <taxon>Craniata</taxon>
        <taxon>Vertebrata</taxon>
        <taxon>Euteleostomi</taxon>
        <taxon>Actinopterygii</taxon>
        <taxon>Neopterygii</taxon>
        <taxon>Teleostei</taxon>
        <taxon>Anguilliformes</taxon>
        <taxon>Anguillidae</taxon>
        <taxon>Anguilla</taxon>
    </lineage>
</organism>
<dbReference type="EMBL" id="GBXM01106343">
    <property type="protein sequence ID" value="JAH02234.1"/>
    <property type="molecule type" value="Transcribed_RNA"/>
</dbReference>
<reference evidence="1" key="1">
    <citation type="submission" date="2014-11" db="EMBL/GenBank/DDBJ databases">
        <authorList>
            <person name="Amaro Gonzalez C."/>
        </authorList>
    </citation>
    <scope>NUCLEOTIDE SEQUENCE</scope>
</reference>
<evidence type="ECO:0000313" key="1">
    <source>
        <dbReference type="EMBL" id="JAH02234.1"/>
    </source>
</evidence>
<reference evidence="1" key="2">
    <citation type="journal article" date="2015" name="Fish Shellfish Immunol.">
        <title>Early steps in the European eel (Anguilla anguilla)-Vibrio vulnificus interaction in the gills: Role of the RtxA13 toxin.</title>
        <authorList>
            <person name="Callol A."/>
            <person name="Pajuelo D."/>
            <person name="Ebbesson L."/>
            <person name="Teles M."/>
            <person name="MacKenzie S."/>
            <person name="Amaro C."/>
        </authorList>
    </citation>
    <scope>NUCLEOTIDE SEQUENCE</scope>
</reference>
<dbReference type="AlphaFoldDB" id="A0A0E9PCK5"/>